<organism evidence="4 5">
    <name type="scientific">Mytilus galloprovincialis</name>
    <name type="common">Mediterranean mussel</name>
    <dbReference type="NCBI Taxonomy" id="29158"/>
    <lineage>
        <taxon>Eukaryota</taxon>
        <taxon>Metazoa</taxon>
        <taxon>Spiralia</taxon>
        <taxon>Lophotrochozoa</taxon>
        <taxon>Mollusca</taxon>
        <taxon>Bivalvia</taxon>
        <taxon>Autobranchia</taxon>
        <taxon>Pteriomorphia</taxon>
        <taxon>Mytilida</taxon>
        <taxon>Mytiloidea</taxon>
        <taxon>Mytilidae</taxon>
        <taxon>Mytilinae</taxon>
        <taxon>Mytilus</taxon>
    </lineage>
</organism>
<dbReference type="PROSITE" id="PS50176">
    <property type="entry name" value="ARM_REPEAT"/>
    <property type="match status" value="2"/>
</dbReference>
<feature type="region of interest" description="Disordered" evidence="2">
    <location>
        <begin position="2219"/>
        <end position="2271"/>
    </location>
</feature>
<feature type="region of interest" description="Disordered" evidence="2">
    <location>
        <begin position="2650"/>
        <end position="2694"/>
    </location>
</feature>
<sequence>MADEFESNGWAAIHNAAHRGFLKSIDFFLSEDQEFIELETRDELHMTPFLCSIDGNKIEAVEHLMKAGAKVDTINAHNHGAVELCALKQYIEMLEFLIKLDHTQIPVWKNIIRFLSSESEEEAESAGKCLEILTLGSKADGINPKWEPFYNHGGVTTIVKVAKSSISDEAKIPAFRTLLNIIERNEVKEQIASSGGIPVFIKLLKSNNHFVVQLAAEILRELAPIPAFAEPITQNNGIPSLVKVLQTIHNPEVLIPVTDCLGNLAEADSKYQSQIGNAQGCMQQIVTLLEENRERELLHALARAVGKIANDDQNNQNTFVSLGVTVHIVTLTRLKNKDVQTTAVEAIHKLANNNPDTQKIIVSEKIPELLLKLLKDSRAEQVQEKTALALWALAGTEFDVKRYIAEKIGVNLLVQFCNTLSDNLHYMGSECLGILAQGPLNFQSEISASNGITPLRKHLGSDKEYIVLSVIRTIRYLCLGVGYVTHKKNQNMILQLTGIKSLVALMIHSRSEEIQIESALTLAAVSLGNQPVLDEIKKYPEFSYVRILKLMYSSDPMVRLLAGLALATFAYNNIAEQKEIADQGGVRFNCFAPFLQSNDEMYRCLAAFQVVVLARIIPDEEQALSSAAGIKLIVDILQDSMSNETISLACDCIARLAHTRAGEQWQKEDVQVHTGLPPQVEGQLRCFLRVSIPEIVWVSPSPPVVTHVRVKWWGEDGDGALFRPLDVKQNDKASSKTIARYPIRSGPKQFASYLGDMGSIILEILSGPLLLPVGYAEVTQIGQLSPNRPVKGFYPVFTEEEQKIAEIQVSLVLESLMASYDSNGSVPTTDISFETQATQESMYPQRNHPVPHSQAPRKPVDDPFISPASHQNAEGAMQNGFADYASDLRQQLNYSMNDMPSNHIPPVRSGSTVAITTNGDVVTTDLSFYDQNPKPKKSNGRPSPSKTESDRNLLSVLLERGNKLRDQMIISSIDDDKRNGPDITNGLDVRRGSAGSFLKEILKADNENDADLSALDSRAVDLMFGGTGAFDYNMMMNGGPGSSISDDMDVMSDPGDPIHSESILQELFYKNPESEVSDLSELSGDEADLKKTKSVKRRASTASVEDPSNQRPPSRRSSISSLTFPEPQETEDKPKKKIKTPKRKARLKTKRTGSKKRRRSRSSARSTASEYSDSDRACTPRSELSQVSFDLPASDLDEPEHDEPSRSKKVDGLSVERLTLLGRVHVARVVIDALHLTGQELNTSSSSKKSFKFKTVGRPPKPSPKAKKSMTYFIEYQFPVVATSRDKYSPNALATEVMRVASKKVSNGLVQFNHRSVFPIMFDGNAVDNWWKSALVFKVYGRSAGQKVPSLIGSCGIPMKSVLKSESLFVDRELEIRESINKNSSINSSMHKSDLDGLYGNLKVSIELASDSKDFSTHLARTKLAEMSGKSKLVPIPAPVPHKPRPPPAPSQNVVHTQPEPQHLTTQPQFNKGSSRTSSAAHFPEIQPIPKQISHQSQYTDYSPEHVTLHTLLLVPEGRGISTQGIPSLVSMKRHPVFPVQPHALSPPGVKGRDMNVRNTYLVCRMFWCDDAVHSNVAALQRIKLDGVAPNHLPERPQHYLERNDLQQSDDISPPHIGTESIVEHIFEVVIEGLRGLTAFENMMWGEADCFVQYHFPAQSNNQVQGAPVIKHAVPSMKSFRSATTLCIPDPTFNDVTRHRIVLSMGTPVQRELLTACAGTAGGGLPFEVWCRYYHPNVRDQCIAKTNLPLAKLCAMVTMQKRGEPSVQTFALPLTQVGSDSEMKDPESKSKMKESGLMDVTIHYKTNTIQNELNAALQKNLSGSQVCISVSVIRATGLKAAAESIAHLDTGMQYPAEVGVNSYVKVRLSFLQKQDERLTRTIARTFCPEYSHHMDFPCPLLWTEPDSDAMTLAEILECGEITLEIWHQVPGMSSDFDRHLLQDMDSGVKGRQLLGKTGDVLLGTVTLSLASLLTHRTGITGWYAINSPPSGWNEDTSNTETSSGNRGLERVVGGLEMAVKFAHHNDRERVIHTARGVGWSPIELNVEEDEAWESDDEGSGRYQNVTVSVDQVSFPVQNALITGQNSFDKSARCYVRYKVYDKGAVVSKIMPMSVNSEGYIVSQLNHNHNFHISVTSPYKWYLREEKLEIQIWVTYASRKHHKNKPQHRDKLIGTAYIDMESLNDERRKQHRVSGMYPLFKPGSSSFGGAFARAHITSKPQFGPLHQDQSEDDLEEELSEKSVTEDPDYDPNDSFHQLSSLKKEKSKKSNLSVVEEKESSVFSVVISIDRAMHLPHIVDKSRSDESHPNAYVSYQTSESSSPSYTAVYHNSDSPIWDHQHETKLSTELLYQENKNLVLKVWHKPHGASKEPDKSADRVLGFVSVDLTPLLSGLQAICGWYNITDFNGQCKGQIMVNICPQDSVTQYNFSEHGVQPTSLPAGVSTSGIWFCDPPMSLPTTTAPFTSNLPHFNAHYDQVQNHHQQLQQQLSENIRTFLQRHEENQESPVSTLPSNVTLQTSLSSSVPSLNQVPSLSTAQYDGGASDSSRSYLFSSLRKQMQDLDEITYKLKQKLVTSPPTTGSSFHVQHQPQYVTSYDTPHLNQSGSSLPVTCQSQQLVNSLTQSGVSTLSSLQFAQSRQDTMRQNEAELMLTGSQEAESSQTGADSGAFSATHSSEKYQDHDALDSHRSGSDKLDTFRFGTTPRDFVGLTETNSTLACDSTPRDQSNNSDTGINMKFTPRDDELLSTSNTFTSNATPRDPTVLGVTPRDNYSPREITENSDPSSLGFMYHGENSQRSTGSFKLDSARSSNGNGNGNGHNHVDPKEMSIIQEKTEYEGSDGEGDPNYYHRYRDILDEEENEDDSDAERSDEDVIMPRTLNDVSGKFGGIPSSDRSFHRTLKPSDKMVSNDINSSATNARDEMNEDSFFDIESVPNSRTPQRTQVLREQFVEKDSWFSDNEDDEENERSRYKPSWSPKSKKHEELSLNFHENIEDLNRSCDADTDRLLENVDLESENSGSVTQRERMSRVSSAGSQRSLPSRSEYSAESDHVPKSPRALYNKVVDELDDYFYPNETTPKTRDHTEAKLSVESANSSRTATPVPTIRESEIDTKLVNGDANHYSDYEEDDFESRKTKTSSFKSESRTSAMPNFFLPAQHLEASMKALEIATSGPSYPTSEKDSDVSDDPERQQGKTKEAFHMKQKLSVDKKKFNGQTKGRQLPTAEEAKRIAKIFSSKLS</sequence>
<feature type="domain" description="C2" evidence="3">
    <location>
        <begin position="1809"/>
        <end position="1983"/>
    </location>
</feature>
<dbReference type="GO" id="GO:0061511">
    <property type="term" value="P:centriole elongation"/>
    <property type="evidence" value="ECO:0007669"/>
    <property type="project" value="TreeGrafter"/>
</dbReference>
<feature type="region of interest" description="Disordered" evidence="2">
    <location>
        <begin position="2877"/>
        <end position="2896"/>
    </location>
</feature>
<comment type="caution">
    <text evidence="4">The sequence shown here is derived from an EMBL/GenBank/DDBJ whole genome shotgun (WGS) entry which is preliminary data.</text>
</comment>
<feature type="compositionally biased region" description="Basic and acidic residues" evidence="2">
    <location>
        <begin position="3174"/>
        <end position="3207"/>
    </location>
</feature>
<feature type="compositionally biased region" description="Polar residues" evidence="2">
    <location>
        <begin position="2743"/>
        <end position="2754"/>
    </location>
</feature>
<dbReference type="CDD" id="cd00030">
    <property type="entry name" value="C2"/>
    <property type="match status" value="1"/>
</dbReference>
<dbReference type="InterPro" id="IPR036770">
    <property type="entry name" value="Ankyrin_rpt-contain_sf"/>
</dbReference>
<dbReference type="InterPro" id="IPR035892">
    <property type="entry name" value="C2_domain_sf"/>
</dbReference>
<dbReference type="Proteomes" id="UP000596742">
    <property type="component" value="Unassembled WGS sequence"/>
</dbReference>
<evidence type="ECO:0000313" key="4">
    <source>
        <dbReference type="EMBL" id="VDI41209.1"/>
    </source>
</evidence>
<keyword evidence="5" id="KW-1185">Reference proteome</keyword>
<feature type="region of interest" description="Disordered" evidence="2">
    <location>
        <begin position="3068"/>
        <end position="3143"/>
    </location>
</feature>
<feature type="compositionally biased region" description="Polar residues" evidence="2">
    <location>
        <begin position="3087"/>
        <end position="3097"/>
    </location>
</feature>
<dbReference type="GO" id="GO:0060271">
    <property type="term" value="P:cilium assembly"/>
    <property type="evidence" value="ECO:0007669"/>
    <property type="project" value="TreeGrafter"/>
</dbReference>
<feature type="compositionally biased region" description="Basic and acidic residues" evidence="2">
    <location>
        <begin position="2672"/>
        <end position="2694"/>
    </location>
</feature>
<proteinExistence type="predicted"/>
<dbReference type="EMBL" id="UYJE01005871">
    <property type="protein sequence ID" value="VDI41209.1"/>
    <property type="molecule type" value="Genomic_DNA"/>
</dbReference>
<protein>
    <submittedName>
        <fullName evidence="4">C2 domain-containing protein 3</fullName>
    </submittedName>
</protein>
<dbReference type="SUPFAM" id="SSF49562">
    <property type="entry name" value="C2 domain (Calcium/lipid-binding domain, CaLB)"/>
    <property type="match status" value="2"/>
</dbReference>
<feature type="repeat" description="ARM" evidence="1">
    <location>
        <begin position="236"/>
        <end position="265"/>
    </location>
</feature>
<dbReference type="Pfam" id="PF00168">
    <property type="entry name" value="C2"/>
    <property type="match status" value="2"/>
</dbReference>
<dbReference type="InterPro" id="IPR000225">
    <property type="entry name" value="Armadillo"/>
</dbReference>
<evidence type="ECO:0000256" key="1">
    <source>
        <dbReference type="PROSITE-ProRule" id="PRU00259"/>
    </source>
</evidence>
<name>A0A8B6EWY9_MYTGA</name>
<dbReference type="PANTHER" id="PTHR21254:SF1">
    <property type="entry name" value="C2 DOMAIN-CONTAINING PROTEIN 3"/>
    <property type="match status" value="1"/>
</dbReference>
<dbReference type="InterPro" id="IPR011989">
    <property type="entry name" value="ARM-like"/>
</dbReference>
<dbReference type="OrthoDB" id="79771at2759"/>
<feature type="compositionally biased region" description="Polar residues" evidence="2">
    <location>
        <begin position="2650"/>
        <end position="2671"/>
    </location>
</feature>
<dbReference type="SMART" id="SM00185">
    <property type="entry name" value="ARM"/>
    <property type="match status" value="6"/>
</dbReference>
<feature type="region of interest" description="Disordered" evidence="2">
    <location>
        <begin position="3006"/>
        <end position="3054"/>
    </location>
</feature>
<feature type="compositionally biased region" description="Polar residues" evidence="2">
    <location>
        <begin position="2715"/>
        <end position="2730"/>
    </location>
</feature>
<reference evidence="4" key="1">
    <citation type="submission" date="2018-11" db="EMBL/GenBank/DDBJ databases">
        <authorList>
            <person name="Alioto T."/>
            <person name="Alioto T."/>
        </authorList>
    </citation>
    <scope>NUCLEOTIDE SEQUENCE</scope>
</reference>
<dbReference type="Gene3D" id="2.60.40.150">
    <property type="entry name" value="C2 domain"/>
    <property type="match status" value="2"/>
</dbReference>
<dbReference type="SUPFAM" id="SSF48403">
    <property type="entry name" value="Ankyrin repeat"/>
    <property type="match status" value="1"/>
</dbReference>
<accession>A0A8B6EWY9</accession>
<feature type="region of interest" description="Disordered" evidence="2">
    <location>
        <begin position="925"/>
        <end position="951"/>
    </location>
</feature>
<dbReference type="GO" id="GO:0071539">
    <property type="term" value="P:protein localization to centrosome"/>
    <property type="evidence" value="ECO:0007669"/>
    <property type="project" value="TreeGrafter"/>
</dbReference>
<gene>
    <name evidence="4" type="ORF">MGAL_10B066341</name>
</gene>
<evidence type="ECO:0000313" key="5">
    <source>
        <dbReference type="Proteomes" id="UP000596742"/>
    </source>
</evidence>
<feature type="repeat" description="ARM" evidence="1">
    <location>
        <begin position="195"/>
        <end position="237"/>
    </location>
</feature>
<feature type="region of interest" description="Disordered" evidence="2">
    <location>
        <begin position="3160"/>
        <end position="3221"/>
    </location>
</feature>
<dbReference type="GO" id="GO:0034451">
    <property type="term" value="C:centriolar satellite"/>
    <property type="evidence" value="ECO:0007669"/>
    <property type="project" value="TreeGrafter"/>
</dbReference>
<dbReference type="InterPro" id="IPR000008">
    <property type="entry name" value="C2_dom"/>
</dbReference>
<dbReference type="GO" id="GO:0005814">
    <property type="term" value="C:centriole"/>
    <property type="evidence" value="ECO:0007669"/>
    <property type="project" value="TreeGrafter"/>
</dbReference>
<feature type="compositionally biased region" description="Low complexity" evidence="2">
    <location>
        <begin position="1107"/>
        <end position="1121"/>
    </location>
</feature>
<feature type="compositionally biased region" description="Polar residues" evidence="2">
    <location>
        <begin position="3133"/>
        <end position="3143"/>
    </location>
</feature>
<dbReference type="PROSITE" id="PS50004">
    <property type="entry name" value="C2"/>
    <property type="match status" value="2"/>
</dbReference>
<dbReference type="InterPro" id="IPR016024">
    <property type="entry name" value="ARM-type_fold"/>
</dbReference>
<feature type="region of interest" description="Disordered" evidence="2">
    <location>
        <begin position="2715"/>
        <end position="2822"/>
    </location>
</feature>
<feature type="region of interest" description="Disordered" evidence="2">
    <location>
        <begin position="2928"/>
        <end position="2980"/>
    </location>
</feature>
<feature type="domain" description="C2" evidence="3">
    <location>
        <begin position="2264"/>
        <end position="2399"/>
    </location>
</feature>
<dbReference type="Pfam" id="PF25339">
    <property type="entry name" value="C2_C2CD3_N"/>
    <property type="match status" value="1"/>
</dbReference>
<feature type="compositionally biased region" description="Polar residues" evidence="2">
    <location>
        <begin position="3025"/>
        <end position="3042"/>
    </location>
</feature>
<dbReference type="PANTHER" id="PTHR21254">
    <property type="entry name" value="C2 DOMAIN-CONTAINING PROTEIN 3"/>
    <property type="match status" value="1"/>
</dbReference>
<dbReference type="SMART" id="SM00239">
    <property type="entry name" value="C2"/>
    <property type="match status" value="3"/>
</dbReference>
<feature type="region of interest" description="Disordered" evidence="2">
    <location>
        <begin position="1078"/>
        <end position="1187"/>
    </location>
</feature>
<dbReference type="Gene3D" id="1.25.10.10">
    <property type="entry name" value="Leucine-rich Repeat Variant"/>
    <property type="match status" value="3"/>
</dbReference>
<evidence type="ECO:0000259" key="3">
    <source>
        <dbReference type="PROSITE" id="PS50004"/>
    </source>
</evidence>
<feature type="compositionally biased region" description="Basic residues" evidence="2">
    <location>
        <begin position="1135"/>
        <end position="1162"/>
    </location>
</feature>
<dbReference type="Gene3D" id="1.25.40.20">
    <property type="entry name" value="Ankyrin repeat-containing domain"/>
    <property type="match status" value="1"/>
</dbReference>
<dbReference type="SUPFAM" id="SSF48371">
    <property type="entry name" value="ARM repeat"/>
    <property type="match status" value="2"/>
</dbReference>
<feature type="compositionally biased region" description="Polar residues" evidence="2">
    <location>
        <begin position="2930"/>
        <end position="2942"/>
    </location>
</feature>
<dbReference type="InterPro" id="IPR057537">
    <property type="entry name" value="C2_C2CD3_N"/>
</dbReference>
<feature type="compositionally biased region" description="Basic and acidic residues" evidence="2">
    <location>
        <begin position="3074"/>
        <end position="3084"/>
    </location>
</feature>
<evidence type="ECO:0000256" key="2">
    <source>
        <dbReference type="SAM" id="MobiDB-lite"/>
    </source>
</evidence>